<feature type="chain" id="PRO_5013324995" description="Secreted protein" evidence="2">
    <location>
        <begin position="20"/>
        <end position="96"/>
    </location>
</feature>
<protein>
    <recommendedName>
        <fullName evidence="4">Secreted protein</fullName>
    </recommendedName>
</protein>
<evidence type="ECO:0000256" key="2">
    <source>
        <dbReference type="SAM" id="SignalP"/>
    </source>
</evidence>
<accession>A0A224YWG9</accession>
<keyword evidence="2" id="KW-0732">Signal</keyword>
<evidence type="ECO:0008006" key="4">
    <source>
        <dbReference type="Google" id="ProtNLM"/>
    </source>
</evidence>
<proteinExistence type="predicted"/>
<reference evidence="3" key="1">
    <citation type="journal article" date="2017" name="Parasit. Vectors">
        <title>Sialotranscriptomics of Rhipicephalus zambeziensis reveals intricate expression profiles of secretory proteins and suggests tight temporal transcriptional regulation during blood-feeding.</title>
        <authorList>
            <person name="de Castro M.H."/>
            <person name="de Klerk D."/>
            <person name="Pienaar R."/>
            <person name="Rees D.J.G."/>
            <person name="Mans B.J."/>
        </authorList>
    </citation>
    <scope>NUCLEOTIDE SEQUENCE</scope>
    <source>
        <tissue evidence="3">Salivary glands</tissue>
    </source>
</reference>
<name>A0A224YWG9_9ACAR</name>
<organism evidence="3">
    <name type="scientific">Rhipicephalus zambeziensis</name>
    <dbReference type="NCBI Taxonomy" id="60191"/>
    <lineage>
        <taxon>Eukaryota</taxon>
        <taxon>Metazoa</taxon>
        <taxon>Ecdysozoa</taxon>
        <taxon>Arthropoda</taxon>
        <taxon>Chelicerata</taxon>
        <taxon>Arachnida</taxon>
        <taxon>Acari</taxon>
        <taxon>Parasitiformes</taxon>
        <taxon>Ixodida</taxon>
        <taxon>Ixodoidea</taxon>
        <taxon>Ixodidae</taxon>
        <taxon>Rhipicephalinae</taxon>
        <taxon>Rhipicephalus</taxon>
        <taxon>Rhipicephalus</taxon>
    </lineage>
</organism>
<dbReference type="AlphaFoldDB" id="A0A224YWG9"/>
<evidence type="ECO:0000313" key="3">
    <source>
        <dbReference type="EMBL" id="MAA20069.1"/>
    </source>
</evidence>
<evidence type="ECO:0000256" key="1">
    <source>
        <dbReference type="SAM" id="MobiDB-lite"/>
    </source>
</evidence>
<feature type="region of interest" description="Disordered" evidence="1">
    <location>
        <begin position="26"/>
        <end position="46"/>
    </location>
</feature>
<sequence length="96" mass="10251">MTSTASLALVLMLTATVMALDAETTNGTNLTSSTRKTTTTRNPLHGQCAGRPCSPQNASWVCGSDCECFAKKSSNKRVWVSGKDPRYSSGFCELVI</sequence>
<dbReference type="EMBL" id="GFPF01008923">
    <property type="protein sequence ID" value="MAA20069.1"/>
    <property type="molecule type" value="Transcribed_RNA"/>
</dbReference>
<feature type="compositionally biased region" description="Low complexity" evidence="1">
    <location>
        <begin position="28"/>
        <end position="42"/>
    </location>
</feature>
<feature type="signal peptide" evidence="2">
    <location>
        <begin position="1"/>
        <end position="19"/>
    </location>
</feature>